<dbReference type="Proteomes" id="UP000580250">
    <property type="component" value="Unassembled WGS sequence"/>
</dbReference>
<feature type="compositionally biased region" description="Basic residues" evidence="1">
    <location>
        <begin position="174"/>
        <end position="189"/>
    </location>
</feature>
<feature type="signal peptide" evidence="2">
    <location>
        <begin position="1"/>
        <end position="27"/>
    </location>
</feature>
<comment type="caution">
    <text evidence="3">The sequence shown here is derived from an EMBL/GenBank/DDBJ whole genome shotgun (WGS) entry which is preliminary data.</text>
</comment>
<sequence>MLILFWLHWKEKLIFSLLMSLTEHATGLDKGNSGEDTQEQKEHRVFEVLARQISHLVEGELGNAKICEDLTPPRLGKNVREQYYKLFYAYMAFDVNPTTNPENTRRKIKVHVNGKSNIVQDMQKLRDHLNKLVFRTLLDTLTTRKNEVEEICKPEQGGQGQHEYEGQGSQHVGKGQKKNKKKKQNKRRN</sequence>
<evidence type="ECO:0000313" key="3">
    <source>
        <dbReference type="EMBL" id="CAD2203273.1"/>
    </source>
</evidence>
<organism evidence="3 4">
    <name type="scientific">Meloidogyne enterolobii</name>
    <name type="common">Root-knot nematode worm</name>
    <name type="synonym">Meloidogyne mayaguensis</name>
    <dbReference type="NCBI Taxonomy" id="390850"/>
    <lineage>
        <taxon>Eukaryota</taxon>
        <taxon>Metazoa</taxon>
        <taxon>Ecdysozoa</taxon>
        <taxon>Nematoda</taxon>
        <taxon>Chromadorea</taxon>
        <taxon>Rhabditida</taxon>
        <taxon>Tylenchina</taxon>
        <taxon>Tylenchomorpha</taxon>
        <taxon>Tylenchoidea</taxon>
        <taxon>Meloidogynidae</taxon>
        <taxon>Meloidogyninae</taxon>
        <taxon>Meloidogyne</taxon>
    </lineage>
</organism>
<evidence type="ECO:0000256" key="2">
    <source>
        <dbReference type="SAM" id="SignalP"/>
    </source>
</evidence>
<proteinExistence type="predicted"/>
<feature type="region of interest" description="Disordered" evidence="1">
    <location>
        <begin position="152"/>
        <end position="189"/>
    </location>
</feature>
<dbReference type="EMBL" id="CAJEWN010002356">
    <property type="protein sequence ID" value="CAD2203273.1"/>
    <property type="molecule type" value="Genomic_DNA"/>
</dbReference>
<gene>
    <name evidence="3" type="ORF">MENT_LOCUS56951</name>
</gene>
<evidence type="ECO:0000313" key="4">
    <source>
        <dbReference type="Proteomes" id="UP000580250"/>
    </source>
</evidence>
<keyword evidence="2" id="KW-0732">Signal</keyword>
<name>A0A6V7XVC5_MELEN</name>
<evidence type="ECO:0000256" key="1">
    <source>
        <dbReference type="SAM" id="MobiDB-lite"/>
    </source>
</evidence>
<protein>
    <submittedName>
        <fullName evidence="3">Uncharacterized protein</fullName>
    </submittedName>
</protein>
<feature type="chain" id="PRO_5027753958" evidence="2">
    <location>
        <begin position="28"/>
        <end position="189"/>
    </location>
</feature>
<reference evidence="3 4" key="1">
    <citation type="submission" date="2020-08" db="EMBL/GenBank/DDBJ databases">
        <authorList>
            <person name="Koutsovoulos G."/>
            <person name="Danchin GJ E."/>
        </authorList>
    </citation>
    <scope>NUCLEOTIDE SEQUENCE [LARGE SCALE GENOMIC DNA]</scope>
</reference>
<accession>A0A6V7XVC5</accession>
<dbReference type="AlphaFoldDB" id="A0A6V7XVC5"/>